<sequence>MIIKKTSALGITEIDQLPLWLPLTSRDILDLVICLRKYPLSMDDTILKYPLQHYTLRLASQDTEYVKIHGIAYMALDPIGLHDATIHFIRDPASRAKKEFYLDTARKFVIHSLIKYNLPRITLTVVDGQHDALKISQQIGFKHEGTLRQYRVIDGIPRDIHILSVLRSEV</sequence>
<name>A0A0F9L486_9ZZZZ</name>
<dbReference type="SUPFAM" id="SSF55729">
    <property type="entry name" value="Acyl-CoA N-acyltransferases (Nat)"/>
    <property type="match status" value="1"/>
</dbReference>
<organism evidence="1">
    <name type="scientific">marine sediment metagenome</name>
    <dbReference type="NCBI Taxonomy" id="412755"/>
    <lineage>
        <taxon>unclassified sequences</taxon>
        <taxon>metagenomes</taxon>
        <taxon>ecological metagenomes</taxon>
    </lineage>
</organism>
<proteinExistence type="predicted"/>
<evidence type="ECO:0008006" key="2">
    <source>
        <dbReference type="Google" id="ProtNLM"/>
    </source>
</evidence>
<dbReference type="EMBL" id="LAZR01006948">
    <property type="protein sequence ID" value="KKM88528.1"/>
    <property type="molecule type" value="Genomic_DNA"/>
</dbReference>
<gene>
    <name evidence="1" type="ORF">LCGC14_1257920</name>
</gene>
<accession>A0A0F9L486</accession>
<dbReference type="AlphaFoldDB" id="A0A0F9L486"/>
<evidence type="ECO:0000313" key="1">
    <source>
        <dbReference type="EMBL" id="KKM88528.1"/>
    </source>
</evidence>
<dbReference type="InterPro" id="IPR016181">
    <property type="entry name" value="Acyl_CoA_acyltransferase"/>
</dbReference>
<dbReference type="Gene3D" id="3.40.630.30">
    <property type="match status" value="1"/>
</dbReference>
<reference evidence="1" key="1">
    <citation type="journal article" date="2015" name="Nature">
        <title>Complex archaea that bridge the gap between prokaryotes and eukaryotes.</title>
        <authorList>
            <person name="Spang A."/>
            <person name="Saw J.H."/>
            <person name="Jorgensen S.L."/>
            <person name="Zaremba-Niedzwiedzka K."/>
            <person name="Martijn J."/>
            <person name="Lind A.E."/>
            <person name="van Eijk R."/>
            <person name="Schleper C."/>
            <person name="Guy L."/>
            <person name="Ettema T.J."/>
        </authorList>
    </citation>
    <scope>NUCLEOTIDE SEQUENCE</scope>
</reference>
<comment type="caution">
    <text evidence="1">The sequence shown here is derived from an EMBL/GenBank/DDBJ whole genome shotgun (WGS) entry which is preliminary data.</text>
</comment>
<protein>
    <recommendedName>
        <fullName evidence="2">N-acetyltransferase domain-containing protein</fullName>
    </recommendedName>
</protein>